<dbReference type="InterPro" id="IPR011704">
    <property type="entry name" value="ATPase_dyneun-rel_AAA"/>
</dbReference>
<evidence type="ECO:0000313" key="2">
    <source>
        <dbReference type="EMBL" id="PZO41191.1"/>
    </source>
</evidence>
<dbReference type="GO" id="GO:0005524">
    <property type="term" value="F:ATP binding"/>
    <property type="evidence" value="ECO:0007669"/>
    <property type="project" value="InterPro"/>
</dbReference>
<name>A0A2W4Y0Y4_9CYAN</name>
<dbReference type="InterPro" id="IPR041628">
    <property type="entry name" value="ChlI/MoxR_AAA_lid"/>
</dbReference>
<gene>
    <name evidence="2" type="ORF">DCF19_10460</name>
</gene>
<proteinExistence type="predicted"/>
<dbReference type="Gene3D" id="1.10.8.80">
    <property type="entry name" value="Magnesium chelatase subunit I, C-Terminal domain"/>
    <property type="match status" value="1"/>
</dbReference>
<dbReference type="PANTHER" id="PTHR35023">
    <property type="entry name" value="CHELATASE-RELATED"/>
    <property type="match status" value="1"/>
</dbReference>
<dbReference type="EMBL" id="QBML01000012">
    <property type="protein sequence ID" value="PZO41191.1"/>
    <property type="molecule type" value="Genomic_DNA"/>
</dbReference>
<evidence type="ECO:0000313" key="3">
    <source>
        <dbReference type="Proteomes" id="UP000249467"/>
    </source>
</evidence>
<dbReference type="InterPro" id="IPR027417">
    <property type="entry name" value="P-loop_NTPase"/>
</dbReference>
<dbReference type="InterPro" id="IPR003593">
    <property type="entry name" value="AAA+_ATPase"/>
</dbReference>
<dbReference type="AlphaFoldDB" id="A0A2W4Y0Y4"/>
<dbReference type="Gene3D" id="3.40.50.300">
    <property type="entry name" value="P-loop containing nucleotide triphosphate hydrolases"/>
    <property type="match status" value="1"/>
</dbReference>
<dbReference type="CDD" id="cd00009">
    <property type="entry name" value="AAA"/>
    <property type="match status" value="1"/>
</dbReference>
<reference evidence="2 3" key="1">
    <citation type="submission" date="2018-04" db="EMBL/GenBank/DDBJ databases">
        <authorList>
            <person name="Go L.Y."/>
            <person name="Mitchell J.A."/>
        </authorList>
    </citation>
    <scope>NUCLEOTIDE SEQUENCE [LARGE SCALE GENOMIC DNA]</scope>
    <source>
        <strain evidence="2">ULC066bin1</strain>
    </source>
</reference>
<dbReference type="SUPFAM" id="SSF52540">
    <property type="entry name" value="P-loop containing nucleoside triphosphate hydrolases"/>
    <property type="match status" value="1"/>
</dbReference>
<accession>A0A2W4Y0Y4</accession>
<dbReference type="Pfam" id="PF07728">
    <property type="entry name" value="AAA_5"/>
    <property type="match status" value="1"/>
</dbReference>
<sequence>MSQPTINQVLPYTRIVGQRELKLALELAYIAPRIGGVLISGQRGTGKSTAVRAFAQMMRGQLPVTLPINATEDRVVGGWKIDELMKGKPDWQDGLLVEADRRGLLYVDEVNLLDDHIVNIILDVTSTGVLVIQREGKSEEVSLAFTLVGTMNPEEGGLRPQLLDRFGLMVSVVTETEIDRRREILNTVLAFDEVWSELRDRPSYSLPELLTKAKVEDEAYKQRLVTAKKKFYEVKLPADVVESCVKLTKEFQVQGNRGDYVMALAARAYAALQGEGQVTQDHVWAVAAMALQHRRPEASQGNEVIWTNADSEQVASVLGLEAVLKDG</sequence>
<organism evidence="2 3">
    <name type="scientific">Pseudanabaena frigida</name>
    <dbReference type="NCBI Taxonomy" id="945775"/>
    <lineage>
        <taxon>Bacteria</taxon>
        <taxon>Bacillati</taxon>
        <taxon>Cyanobacteriota</taxon>
        <taxon>Cyanophyceae</taxon>
        <taxon>Pseudanabaenales</taxon>
        <taxon>Pseudanabaenaceae</taxon>
        <taxon>Pseudanabaena</taxon>
    </lineage>
</organism>
<evidence type="ECO:0000259" key="1">
    <source>
        <dbReference type="SMART" id="SM00382"/>
    </source>
</evidence>
<dbReference type="InterPro" id="IPR052989">
    <property type="entry name" value="Mg-chelatase_DI-like"/>
</dbReference>
<dbReference type="PANTHER" id="PTHR35023:SF1">
    <property type="entry name" value="MG-PROTOPORPHYRIN IX CHELATASE"/>
    <property type="match status" value="1"/>
</dbReference>
<dbReference type="Pfam" id="PF17863">
    <property type="entry name" value="AAA_lid_2"/>
    <property type="match status" value="1"/>
</dbReference>
<dbReference type="Proteomes" id="UP000249467">
    <property type="component" value="Unassembled WGS sequence"/>
</dbReference>
<dbReference type="GO" id="GO:0016887">
    <property type="term" value="F:ATP hydrolysis activity"/>
    <property type="evidence" value="ECO:0007669"/>
    <property type="project" value="InterPro"/>
</dbReference>
<feature type="domain" description="AAA+ ATPase" evidence="1">
    <location>
        <begin position="33"/>
        <end position="176"/>
    </location>
</feature>
<reference evidence="2 3" key="2">
    <citation type="submission" date="2018-06" db="EMBL/GenBank/DDBJ databases">
        <title>Metagenomic assembly of (sub)arctic Cyanobacteria and their associated microbiome from non-axenic cultures.</title>
        <authorList>
            <person name="Baurain D."/>
        </authorList>
    </citation>
    <scope>NUCLEOTIDE SEQUENCE [LARGE SCALE GENOMIC DNA]</scope>
    <source>
        <strain evidence="2">ULC066bin1</strain>
    </source>
</reference>
<comment type="caution">
    <text evidence="2">The sequence shown here is derived from an EMBL/GenBank/DDBJ whole genome shotgun (WGS) entry which is preliminary data.</text>
</comment>
<dbReference type="SMART" id="SM00382">
    <property type="entry name" value="AAA"/>
    <property type="match status" value="1"/>
</dbReference>
<protein>
    <submittedName>
        <fullName evidence="2">Magnesium chelatase</fullName>
    </submittedName>
</protein>